<name>A0A0P0J3M9_BLAVI</name>
<keyword evidence="8" id="KW-1185">Reference proteome</keyword>
<feature type="transmembrane region" description="Helical" evidence="5">
    <location>
        <begin position="142"/>
        <end position="162"/>
    </location>
</feature>
<dbReference type="STRING" id="1079.BVIR_3026"/>
<feature type="transmembrane region" description="Helical" evidence="5">
    <location>
        <begin position="390"/>
        <end position="408"/>
    </location>
</feature>
<feature type="transmembrane region" description="Helical" evidence="5">
    <location>
        <begin position="206"/>
        <end position="222"/>
    </location>
</feature>
<reference evidence="8" key="1">
    <citation type="journal article" date="2016" name="Genome Announc.">
        <title>Revised genome sequence of the purple photosynthetic bacterium Blastochloris viridis.</title>
        <authorList>
            <person name="Liu L.N."/>
            <person name="Faulkner M."/>
            <person name="Liu X."/>
            <person name="Huang F."/>
            <person name="Darby A.C."/>
            <person name="Hall N."/>
        </authorList>
    </citation>
    <scope>NUCLEOTIDE SEQUENCE [LARGE SCALE GENOMIC DNA]</scope>
    <source>
        <strain evidence="8">ATCC 19567 / DSM 133 / F</strain>
    </source>
</reference>
<sequence>MSEIPLPAATGAPAGLWALPGGFSRFLHSLLTYGFLFYTFIGTNPIDYRPLAERVDGNPASRVVVLVLLALAVVVAWTNRSALVPCLKANVGLFAVVGFCLASVLWSPFPDLALRRAVFQILVTGVAVGIAVGVTDLRRFHTAIFIGMMTVVACNFLAVAAWPSLTIADNGVVGLYAQKNPAGAVAMIAVVCATTWTIGASRLQSTMVGLGGMALSALFLVLTNSKTSIGLAALALLIIAVFVLAEKGGPRFVLVVVFGALLALAGLLTVFAAIDFDNARLLEILFGDASFTGRDELWAFALRSCLERPWLGHGYGAFWDVGLTNDPLRSLEPGTWLGDVDPGIINQAHNGYLDLWLQIGLPATVVATLVVLAAALSAGRRALLRDLDRGARAALGMLAALLFLHLLHNSTEATLFARGVAFANLAILCILVTAQAQFLADAAPRGERSGAEG</sequence>
<feature type="transmembrane region" description="Helical" evidence="5">
    <location>
        <begin position="252"/>
        <end position="274"/>
    </location>
</feature>
<evidence type="ECO:0000256" key="2">
    <source>
        <dbReference type="ARBA" id="ARBA00022692"/>
    </source>
</evidence>
<keyword evidence="3 5" id="KW-1133">Transmembrane helix</keyword>
<keyword evidence="4 5" id="KW-0472">Membrane</keyword>
<feature type="transmembrane region" description="Helical" evidence="5">
    <location>
        <begin position="355"/>
        <end position="378"/>
    </location>
</feature>
<dbReference type="Proteomes" id="UP000065734">
    <property type="component" value="Chromosome I"/>
</dbReference>
<dbReference type="Pfam" id="PF04932">
    <property type="entry name" value="Wzy_C"/>
    <property type="match status" value="1"/>
</dbReference>
<evidence type="ECO:0000256" key="1">
    <source>
        <dbReference type="ARBA" id="ARBA00004141"/>
    </source>
</evidence>
<dbReference type="PANTHER" id="PTHR37422:SF21">
    <property type="entry name" value="EXOQ-LIKE PROTEIN"/>
    <property type="match status" value="1"/>
</dbReference>
<comment type="subcellular location">
    <subcellularLocation>
        <location evidence="1">Membrane</location>
        <topology evidence="1">Multi-pass membrane protein</topology>
    </subcellularLocation>
</comment>
<keyword evidence="7" id="KW-0436">Ligase</keyword>
<evidence type="ECO:0000313" key="7">
    <source>
        <dbReference type="EMBL" id="CUU43449.1"/>
    </source>
</evidence>
<evidence type="ECO:0000256" key="4">
    <source>
        <dbReference type="ARBA" id="ARBA00023136"/>
    </source>
</evidence>
<evidence type="ECO:0000313" key="8">
    <source>
        <dbReference type="Proteomes" id="UP000065734"/>
    </source>
</evidence>
<dbReference type="PANTHER" id="PTHR37422">
    <property type="entry name" value="TEICHURONIC ACID BIOSYNTHESIS PROTEIN TUAE"/>
    <property type="match status" value="1"/>
</dbReference>
<gene>
    <name evidence="7" type="ORF">BVIRIDIS_24700</name>
</gene>
<accession>A0A0P0J3M9</accession>
<evidence type="ECO:0000256" key="5">
    <source>
        <dbReference type="SAM" id="Phobius"/>
    </source>
</evidence>
<protein>
    <submittedName>
        <fullName evidence="7">Lipid A core-O-antigen ligase</fullName>
    </submittedName>
</protein>
<dbReference type="EMBL" id="LN907867">
    <property type="protein sequence ID" value="CUU43449.1"/>
    <property type="molecule type" value="Genomic_DNA"/>
</dbReference>
<dbReference type="PATRIC" id="fig|1079.6.peg.3178"/>
<feature type="domain" description="O-antigen ligase-related" evidence="6">
    <location>
        <begin position="212"/>
        <end position="366"/>
    </location>
</feature>
<dbReference type="KEGG" id="bvr:BVIR_3026"/>
<dbReference type="RefSeq" id="WP_055038935.1">
    <property type="nucleotide sequence ID" value="NZ_AP014854.2"/>
</dbReference>
<dbReference type="AlphaFoldDB" id="A0A0P0J3M9"/>
<feature type="transmembrane region" description="Helical" evidence="5">
    <location>
        <begin position="420"/>
        <end position="440"/>
    </location>
</feature>
<evidence type="ECO:0000259" key="6">
    <source>
        <dbReference type="Pfam" id="PF04932"/>
    </source>
</evidence>
<dbReference type="InterPro" id="IPR051533">
    <property type="entry name" value="WaaL-like"/>
</dbReference>
<dbReference type="InterPro" id="IPR007016">
    <property type="entry name" value="O-antigen_ligase-rel_domated"/>
</dbReference>
<dbReference type="OrthoDB" id="4391260at2"/>
<organism evidence="7 8">
    <name type="scientific">Blastochloris viridis</name>
    <name type="common">Rhodopseudomonas viridis</name>
    <dbReference type="NCBI Taxonomy" id="1079"/>
    <lineage>
        <taxon>Bacteria</taxon>
        <taxon>Pseudomonadati</taxon>
        <taxon>Pseudomonadota</taxon>
        <taxon>Alphaproteobacteria</taxon>
        <taxon>Hyphomicrobiales</taxon>
        <taxon>Blastochloridaceae</taxon>
        <taxon>Blastochloris</taxon>
    </lineage>
</organism>
<feature type="transmembrane region" description="Helical" evidence="5">
    <location>
        <begin position="118"/>
        <end position="135"/>
    </location>
</feature>
<feature type="transmembrane region" description="Helical" evidence="5">
    <location>
        <begin position="182"/>
        <end position="199"/>
    </location>
</feature>
<proteinExistence type="predicted"/>
<keyword evidence="2 5" id="KW-0812">Transmembrane</keyword>
<evidence type="ECO:0000256" key="3">
    <source>
        <dbReference type="ARBA" id="ARBA00022989"/>
    </source>
</evidence>
<feature type="transmembrane region" description="Helical" evidence="5">
    <location>
        <begin position="228"/>
        <end position="245"/>
    </location>
</feature>
<feature type="transmembrane region" description="Helical" evidence="5">
    <location>
        <begin position="89"/>
        <end position="106"/>
    </location>
</feature>
<feature type="transmembrane region" description="Helical" evidence="5">
    <location>
        <begin position="30"/>
        <end position="48"/>
    </location>
</feature>
<dbReference type="GO" id="GO:0016020">
    <property type="term" value="C:membrane"/>
    <property type="evidence" value="ECO:0007669"/>
    <property type="project" value="UniProtKB-SubCell"/>
</dbReference>
<feature type="transmembrane region" description="Helical" evidence="5">
    <location>
        <begin position="60"/>
        <end position="77"/>
    </location>
</feature>
<dbReference type="GO" id="GO:0016874">
    <property type="term" value="F:ligase activity"/>
    <property type="evidence" value="ECO:0007669"/>
    <property type="project" value="UniProtKB-KW"/>
</dbReference>